<reference evidence="14 15" key="1">
    <citation type="submission" date="2024-02" db="EMBL/GenBank/DDBJ databases">
        <title>New thermophilic sulfur-oxidizing bacteria from a hot springs of the Uzon caldera (Kamchatka, Russia).</title>
        <authorList>
            <person name="Dukat A.M."/>
            <person name="Elcheninov A.G."/>
            <person name="Frolov E.N."/>
        </authorList>
    </citation>
    <scope>NUCLEOTIDE SEQUENCE [LARGE SCALE GENOMIC DNA]</scope>
    <source>
        <strain evidence="14 15">AK1</strain>
    </source>
</reference>
<dbReference type="Pfam" id="PF01071">
    <property type="entry name" value="GARS_A"/>
    <property type="match status" value="1"/>
</dbReference>
<dbReference type="EC" id="6.3.4.13" evidence="3 11"/>
<dbReference type="HAMAP" id="MF_00138">
    <property type="entry name" value="GARS"/>
    <property type="match status" value="1"/>
</dbReference>
<evidence type="ECO:0000256" key="12">
    <source>
        <dbReference type="PROSITE-ProRule" id="PRU00409"/>
    </source>
</evidence>
<dbReference type="Gene3D" id="3.30.470.20">
    <property type="entry name" value="ATP-grasp fold, B domain"/>
    <property type="match status" value="1"/>
</dbReference>
<dbReference type="InterPro" id="IPR011761">
    <property type="entry name" value="ATP-grasp"/>
</dbReference>
<comment type="catalytic activity">
    <reaction evidence="11">
        <text>5-phospho-beta-D-ribosylamine + glycine + ATP = N(1)-(5-phospho-beta-D-ribosyl)glycinamide + ADP + phosphate + H(+)</text>
        <dbReference type="Rhea" id="RHEA:17453"/>
        <dbReference type="ChEBI" id="CHEBI:15378"/>
        <dbReference type="ChEBI" id="CHEBI:30616"/>
        <dbReference type="ChEBI" id="CHEBI:43474"/>
        <dbReference type="ChEBI" id="CHEBI:57305"/>
        <dbReference type="ChEBI" id="CHEBI:58681"/>
        <dbReference type="ChEBI" id="CHEBI:143788"/>
        <dbReference type="ChEBI" id="CHEBI:456216"/>
        <dbReference type="EC" id="6.3.4.13"/>
    </reaction>
</comment>
<dbReference type="EMBL" id="JBAJEX010000002">
    <property type="protein sequence ID" value="MEO1766506.1"/>
    <property type="molecule type" value="Genomic_DNA"/>
</dbReference>
<dbReference type="Pfam" id="PF02844">
    <property type="entry name" value="GARS_N"/>
    <property type="match status" value="1"/>
</dbReference>
<evidence type="ECO:0000256" key="9">
    <source>
        <dbReference type="ARBA" id="ARBA00042242"/>
    </source>
</evidence>
<evidence type="ECO:0000256" key="5">
    <source>
        <dbReference type="ARBA" id="ARBA00022741"/>
    </source>
</evidence>
<evidence type="ECO:0000313" key="14">
    <source>
        <dbReference type="EMBL" id="MEO1766506.1"/>
    </source>
</evidence>
<evidence type="ECO:0000313" key="15">
    <source>
        <dbReference type="Proteomes" id="UP001482231"/>
    </source>
</evidence>
<dbReference type="Proteomes" id="UP001482231">
    <property type="component" value="Unassembled WGS sequence"/>
</dbReference>
<protein>
    <recommendedName>
        <fullName evidence="3 11">Phosphoribosylamine--glycine ligase</fullName>
        <ecNumber evidence="3 11">6.3.4.13</ecNumber>
    </recommendedName>
    <alternativeName>
        <fullName evidence="11">GARS</fullName>
    </alternativeName>
    <alternativeName>
        <fullName evidence="9 11">Glycinamide ribonucleotide synthetase</fullName>
    </alternativeName>
    <alternativeName>
        <fullName evidence="10 11">Phosphoribosylglycinamide synthetase</fullName>
    </alternativeName>
</protein>
<dbReference type="Pfam" id="PF02843">
    <property type="entry name" value="GARS_C"/>
    <property type="match status" value="1"/>
</dbReference>
<evidence type="ECO:0000256" key="3">
    <source>
        <dbReference type="ARBA" id="ARBA00013255"/>
    </source>
</evidence>
<keyword evidence="15" id="KW-1185">Reference proteome</keyword>
<dbReference type="RefSeq" id="WP_347307604.1">
    <property type="nucleotide sequence ID" value="NZ_JBAJEX010000002.1"/>
</dbReference>
<accession>A0ABV0ECY7</accession>
<evidence type="ECO:0000256" key="10">
    <source>
        <dbReference type="ARBA" id="ARBA00042864"/>
    </source>
</evidence>
<evidence type="ECO:0000259" key="13">
    <source>
        <dbReference type="PROSITE" id="PS50975"/>
    </source>
</evidence>
<evidence type="ECO:0000256" key="7">
    <source>
        <dbReference type="ARBA" id="ARBA00022840"/>
    </source>
</evidence>
<dbReference type="Gene3D" id="3.30.1490.20">
    <property type="entry name" value="ATP-grasp fold, A domain"/>
    <property type="match status" value="1"/>
</dbReference>
<comment type="caution">
    <text evidence="14">The sequence shown here is derived from an EMBL/GenBank/DDBJ whole genome shotgun (WGS) entry which is preliminary data.</text>
</comment>
<gene>
    <name evidence="11 14" type="primary">purD</name>
    <name evidence="14" type="ORF">V6E02_04695</name>
</gene>
<dbReference type="InterPro" id="IPR011054">
    <property type="entry name" value="Rudment_hybrid_motif"/>
</dbReference>
<dbReference type="InterPro" id="IPR037123">
    <property type="entry name" value="PRibGlycinamide_synth_C_sf"/>
</dbReference>
<organism evidence="14 15">
    <name type="scientific">Thiobacter aerophilum</name>
    <dbReference type="NCBI Taxonomy" id="3121275"/>
    <lineage>
        <taxon>Bacteria</taxon>
        <taxon>Pseudomonadati</taxon>
        <taxon>Pseudomonadota</taxon>
        <taxon>Betaproteobacteria</taxon>
        <taxon>Burkholderiales</taxon>
        <taxon>Thiobacteraceae</taxon>
        <taxon>Thiobacter</taxon>
    </lineage>
</organism>
<comment type="pathway">
    <text evidence="2 11">Purine metabolism; IMP biosynthesis via de novo pathway; N(1)-(5-phospho-D-ribosyl)glycinamide from 5-phospho-alpha-D-ribose 1-diphosphate: step 2/2.</text>
</comment>
<dbReference type="PANTHER" id="PTHR43472">
    <property type="entry name" value="PHOSPHORIBOSYLAMINE--GLYCINE LIGASE"/>
    <property type="match status" value="1"/>
</dbReference>
<comment type="similarity">
    <text evidence="8 11">Belongs to the GARS family.</text>
</comment>
<keyword evidence="6 11" id="KW-0658">Purine biosynthesis</keyword>
<name>A0ABV0ECY7_9BURK</name>
<dbReference type="InterPro" id="IPR013815">
    <property type="entry name" value="ATP_grasp_subdomain_1"/>
</dbReference>
<dbReference type="SUPFAM" id="SSF52440">
    <property type="entry name" value="PreATP-grasp domain"/>
    <property type="match status" value="1"/>
</dbReference>
<dbReference type="InterPro" id="IPR016185">
    <property type="entry name" value="PreATP-grasp_dom_sf"/>
</dbReference>
<dbReference type="Gene3D" id="3.90.600.10">
    <property type="entry name" value="Phosphoribosylglycinamide synthetase, C-terminal domain"/>
    <property type="match status" value="1"/>
</dbReference>
<evidence type="ECO:0000256" key="1">
    <source>
        <dbReference type="ARBA" id="ARBA00001936"/>
    </source>
</evidence>
<dbReference type="InterPro" id="IPR000115">
    <property type="entry name" value="PRibGlycinamide_synth"/>
</dbReference>
<keyword evidence="7 12" id="KW-0067">ATP-binding</keyword>
<dbReference type="InterPro" id="IPR020560">
    <property type="entry name" value="PRibGlycinamide_synth_C-dom"/>
</dbReference>
<evidence type="ECO:0000256" key="6">
    <source>
        <dbReference type="ARBA" id="ARBA00022755"/>
    </source>
</evidence>
<dbReference type="PANTHER" id="PTHR43472:SF1">
    <property type="entry name" value="PHOSPHORIBOSYLAMINE--GLYCINE LIGASE, CHLOROPLASTIC"/>
    <property type="match status" value="1"/>
</dbReference>
<evidence type="ECO:0000256" key="11">
    <source>
        <dbReference type="HAMAP-Rule" id="MF_00138"/>
    </source>
</evidence>
<dbReference type="SMART" id="SM01209">
    <property type="entry name" value="GARS_A"/>
    <property type="match status" value="1"/>
</dbReference>
<keyword evidence="4 11" id="KW-0436">Ligase</keyword>
<dbReference type="SUPFAM" id="SSF56059">
    <property type="entry name" value="Glutathione synthetase ATP-binding domain-like"/>
    <property type="match status" value="1"/>
</dbReference>
<keyword evidence="5 12" id="KW-0547">Nucleotide-binding</keyword>
<dbReference type="PROSITE" id="PS50975">
    <property type="entry name" value="ATP_GRASP"/>
    <property type="match status" value="1"/>
</dbReference>
<dbReference type="InterPro" id="IPR020562">
    <property type="entry name" value="PRibGlycinamide_synth_N"/>
</dbReference>
<sequence length="422" mass="45077">MKTLVIGSGGREHALAWRLSRSPRMQKVFVAPGNAGTALDPNLENVPLTDISALTDFARREGIHLTVVGPEAPLAAGIVDAFRAAGLRIFGPTRQAAQLEASKDYAKAFMTRHGIPTAAYASFSEAAAAHAYIEAQGAPIVVKADGLAAGKGVVVAMTLEEAHAAVDRMLAGNALGEAGARVVIEEFLTGEEASFIVMVDGEHVLPLATSQDHKRLLDGDEGPNTGGMGAYSPAPVVTPERHARILREIILPTVAGMRLEGIPYTGFLYAGLMIDAQGHAKVLEYNCRMGDPETQPIMMRLKSDFLTLLEHAVSGRLDRVEAEWDRRTALGVVLAAAGYPDTPRKGDVITGLPPPGEDYMVFHAGTALRDGQVVTNGGRVLCVTALGDTVKMAQRRAYQIASQIHFEGMQMRHDIGHRALLR</sequence>
<evidence type="ECO:0000256" key="4">
    <source>
        <dbReference type="ARBA" id="ARBA00022598"/>
    </source>
</evidence>
<evidence type="ECO:0000256" key="8">
    <source>
        <dbReference type="ARBA" id="ARBA00038345"/>
    </source>
</evidence>
<proteinExistence type="inferred from homology"/>
<feature type="domain" description="ATP-grasp" evidence="13">
    <location>
        <begin position="107"/>
        <end position="314"/>
    </location>
</feature>
<dbReference type="SMART" id="SM01210">
    <property type="entry name" value="GARS_C"/>
    <property type="match status" value="1"/>
</dbReference>
<dbReference type="Gene3D" id="3.40.50.20">
    <property type="match status" value="1"/>
</dbReference>
<dbReference type="GO" id="GO:0004637">
    <property type="term" value="F:phosphoribosylamine-glycine ligase activity"/>
    <property type="evidence" value="ECO:0007669"/>
    <property type="project" value="UniProtKB-EC"/>
</dbReference>
<dbReference type="SUPFAM" id="SSF51246">
    <property type="entry name" value="Rudiment single hybrid motif"/>
    <property type="match status" value="1"/>
</dbReference>
<dbReference type="InterPro" id="IPR020561">
    <property type="entry name" value="PRibGlycinamid_synth_ATP-grasp"/>
</dbReference>
<evidence type="ECO:0000256" key="2">
    <source>
        <dbReference type="ARBA" id="ARBA00005174"/>
    </source>
</evidence>
<comment type="cofactor">
    <cofactor evidence="1">
        <name>Mn(2+)</name>
        <dbReference type="ChEBI" id="CHEBI:29035"/>
    </cofactor>
</comment>
<dbReference type="NCBIfam" id="TIGR00877">
    <property type="entry name" value="purD"/>
    <property type="match status" value="1"/>
</dbReference>